<evidence type="ECO:0000256" key="3">
    <source>
        <dbReference type="ARBA" id="ARBA00022692"/>
    </source>
</evidence>
<evidence type="ECO:0000256" key="2">
    <source>
        <dbReference type="ARBA" id="ARBA00022452"/>
    </source>
</evidence>
<dbReference type="Gene3D" id="3.10.20.310">
    <property type="entry name" value="membrane protein fhac"/>
    <property type="match status" value="4"/>
</dbReference>
<gene>
    <name evidence="10" type="primary">oma87</name>
    <name evidence="7" type="synonym">bamA</name>
    <name evidence="10" type="ordered locus">AMF_828</name>
</gene>
<dbReference type="Proteomes" id="UP000007307">
    <property type="component" value="Chromosome"/>
</dbReference>
<dbReference type="InterPro" id="IPR034746">
    <property type="entry name" value="POTRA"/>
</dbReference>
<evidence type="ECO:0000256" key="4">
    <source>
        <dbReference type="ARBA" id="ARBA00022737"/>
    </source>
</evidence>
<keyword evidence="6 7" id="KW-0998">Cell outer membrane</keyword>
<dbReference type="Pfam" id="PF01103">
    <property type="entry name" value="Omp85"/>
    <property type="match status" value="1"/>
</dbReference>
<feature type="domain" description="POTRA" evidence="9">
    <location>
        <begin position="358"/>
        <end position="430"/>
    </location>
</feature>
<dbReference type="NCBIfam" id="TIGR03303">
    <property type="entry name" value="OM_YaeT"/>
    <property type="match status" value="1"/>
</dbReference>
<organism evidence="10 11">
    <name type="scientific">Anaplasma marginale (strain Florida)</name>
    <dbReference type="NCBI Taxonomy" id="320483"/>
    <lineage>
        <taxon>Bacteria</taxon>
        <taxon>Pseudomonadati</taxon>
        <taxon>Pseudomonadota</taxon>
        <taxon>Alphaproteobacteria</taxon>
        <taxon>Rickettsiales</taxon>
        <taxon>Anaplasmataceae</taxon>
        <taxon>Anaplasma</taxon>
    </lineage>
</organism>
<evidence type="ECO:0000256" key="8">
    <source>
        <dbReference type="NCBIfam" id="TIGR03303"/>
    </source>
</evidence>
<keyword evidence="2 7" id="KW-1134">Transmembrane beta strand</keyword>
<dbReference type="PROSITE" id="PS51779">
    <property type="entry name" value="POTRA"/>
    <property type="match status" value="1"/>
</dbReference>
<evidence type="ECO:0000313" key="11">
    <source>
        <dbReference type="Proteomes" id="UP000007307"/>
    </source>
</evidence>
<dbReference type="HOGENOM" id="CLU_007664_1_0_5"/>
<comment type="function">
    <text evidence="7">Part of the outer membrane protein assembly complex, which is involved in assembly and insertion of beta-barrel proteins into the outer membrane.</text>
</comment>
<dbReference type="AlphaFoldDB" id="B9KGV5"/>
<name>B9KGV5_ANAMF</name>
<evidence type="ECO:0000256" key="1">
    <source>
        <dbReference type="ARBA" id="ARBA00004370"/>
    </source>
</evidence>
<keyword evidence="5 7" id="KW-0472">Membrane</keyword>
<comment type="subcellular location">
    <subcellularLocation>
        <location evidence="7">Cell outer membrane</location>
    </subcellularLocation>
    <subcellularLocation>
        <location evidence="1">Membrane</location>
    </subcellularLocation>
</comment>
<dbReference type="GO" id="GO:0043165">
    <property type="term" value="P:Gram-negative-bacterium-type cell outer membrane assembly"/>
    <property type="evidence" value="ECO:0007669"/>
    <property type="project" value="UniProtKB-UniRule"/>
</dbReference>
<dbReference type="KEGG" id="amf:AMF_828"/>
<dbReference type="eggNOG" id="COG4775">
    <property type="taxonomic scope" value="Bacteria"/>
</dbReference>
<evidence type="ECO:0000256" key="5">
    <source>
        <dbReference type="ARBA" id="ARBA00023136"/>
    </source>
</evidence>
<accession>B9KGV5</accession>
<comment type="subunit">
    <text evidence="7">Part of the Bam complex.</text>
</comment>
<evidence type="ECO:0000256" key="7">
    <source>
        <dbReference type="HAMAP-Rule" id="MF_01430"/>
    </source>
</evidence>
<evidence type="ECO:0000313" key="10">
    <source>
        <dbReference type="EMBL" id="ACM49659.1"/>
    </source>
</evidence>
<evidence type="ECO:0000256" key="6">
    <source>
        <dbReference type="ARBA" id="ARBA00023237"/>
    </source>
</evidence>
<dbReference type="HAMAP" id="MF_01430">
    <property type="entry name" value="OM_assembly_BamA"/>
    <property type="match status" value="1"/>
</dbReference>
<dbReference type="InterPro" id="IPR000184">
    <property type="entry name" value="Bac_surfAg_D15"/>
</dbReference>
<dbReference type="Pfam" id="PF07244">
    <property type="entry name" value="POTRA"/>
    <property type="match status" value="4"/>
</dbReference>
<sequence>MSFMRYVLVFVLYVVACVSFVGPILPASAVAGVTRVKVIGNERLDSGTVQFYAKVPLTGDVTQPEIDEAIKNLYATSLFSRVSVRAEGNELVIRVKENPVVRSIKIVGNRMFSDKNLESDVLKMKKMSIFTEAKLKRDLSTLHALYQSRGMLGAKVSYAVRRAPHNAVDIVLNIVEGKATRIGEIRFVGNKAFSSSELKAIVYSKEYKLKEGFGLFGGSTKFFAERLVADQSILREFYTSRGFLDFRVKSVVSEVSRDLTRMTVIFSVEEGKKYQFGESTVTVSDIAHSYEGIEKDLLELVLSKKGEVFDATMVNGSVARMTAHLNERGNLFASVKSDYDVQGDVVNVKYSISLGHSVYIHRINILGNNRTLDHVMRRKLGIHEGDVYSTGAVRQSRKRLADMDFFETVDVETQKISDSLVDLNFRVKERGTGSFDIGAGFSSESGLVGKISVRERNAFGTGKMVAFDLSRSMTSLSGTLDLVTPNVLDSDVAFGVGVFYSQQGSPSSSSGTLGGLFSSSEGSFSSTNAGLSTRLSCNLTDSVAASLQYYYKYHSIHNIGESASIYIKEQEGRHFDSAVGYSLVYSSLDSTYKPSTGVFAKVSQLFSGIGGNLHYVKTEASSAHFFPVFRRIHDDIVLKVKPSFGYVFAYSGETVKIGQRFFAGNSEIRGFAASGIGPRDRNTKESLGGKLFYGVVTQLDFPIGLPEHLGIRGSVFADVASLSRLDSEVGGYDTSDLPRLSIGFGFSWKSPFGPVRIDFGFPIVKEKFDIKDRIRISTDAGI</sequence>
<proteinExistence type="inferred from homology"/>
<reference evidence="10 11" key="1">
    <citation type="journal article" date="2009" name="BMC Genomics">
        <title>Conservation in the face of diversity: multistrain analysis of an intracellular bacterium.</title>
        <authorList>
            <person name="Dark M.J."/>
            <person name="Herndon D.R."/>
            <person name="Kappmeyer L.S."/>
            <person name="Gonzales M.P."/>
            <person name="Nordeen E."/>
            <person name="Palmer G.H."/>
            <person name="Knowles D.P. Jr."/>
            <person name="Brayton K.A."/>
        </authorList>
    </citation>
    <scope>NUCLEOTIDE SEQUENCE [LARGE SCALE GENOMIC DNA]</scope>
    <source>
        <strain evidence="10 11">Florida</strain>
    </source>
</reference>
<keyword evidence="3 7" id="KW-0812">Transmembrane</keyword>
<comment type="similarity">
    <text evidence="7">Belongs to the BamA family.</text>
</comment>
<keyword evidence="11" id="KW-1185">Reference proteome</keyword>
<dbReference type="STRING" id="320483.AMF_828"/>
<dbReference type="InterPro" id="IPR023707">
    <property type="entry name" value="OM_assembly_BamA"/>
</dbReference>
<dbReference type="InterPro" id="IPR010827">
    <property type="entry name" value="BamA/TamA_POTRA"/>
</dbReference>
<dbReference type="EMBL" id="CP001079">
    <property type="protein sequence ID" value="ACM49659.1"/>
    <property type="molecule type" value="Genomic_DNA"/>
</dbReference>
<dbReference type="GO" id="GO:0009279">
    <property type="term" value="C:cell outer membrane"/>
    <property type="evidence" value="ECO:0007669"/>
    <property type="project" value="UniProtKB-SubCell"/>
</dbReference>
<dbReference type="GO" id="GO:0051205">
    <property type="term" value="P:protein insertion into membrane"/>
    <property type="evidence" value="ECO:0007669"/>
    <property type="project" value="UniProtKB-UniRule"/>
</dbReference>
<dbReference type="Gene3D" id="2.40.160.50">
    <property type="entry name" value="membrane protein fhac: a member of the omp85/tpsb transporter family"/>
    <property type="match status" value="1"/>
</dbReference>
<keyword evidence="7" id="KW-0732">Signal</keyword>
<dbReference type="PIRSF" id="PIRSF006076">
    <property type="entry name" value="OM_assembly_OMP85"/>
    <property type="match status" value="1"/>
</dbReference>
<evidence type="ECO:0000259" key="9">
    <source>
        <dbReference type="PROSITE" id="PS51779"/>
    </source>
</evidence>
<keyword evidence="4 7" id="KW-0677">Repeat</keyword>
<protein>
    <recommendedName>
        <fullName evidence="7 8">Outer membrane protein assembly factor BamA</fullName>
    </recommendedName>
</protein>